<dbReference type="Pfam" id="PF00481">
    <property type="entry name" value="PP2C"/>
    <property type="match status" value="1"/>
</dbReference>
<gene>
    <name evidence="13" type="ORF">A4X13_0g748</name>
</gene>
<feature type="domain" description="PPM-type phosphatase" evidence="12">
    <location>
        <begin position="23"/>
        <end position="296"/>
    </location>
</feature>
<dbReference type="PANTHER" id="PTHR13832:SF565">
    <property type="entry name" value="AT28366P-RELATED"/>
    <property type="match status" value="1"/>
</dbReference>
<evidence type="ECO:0000259" key="12">
    <source>
        <dbReference type="PROSITE" id="PS51746"/>
    </source>
</evidence>
<dbReference type="InterPro" id="IPR015655">
    <property type="entry name" value="PP2C"/>
</dbReference>
<dbReference type="EMBL" id="LWDF02000025">
    <property type="protein sequence ID" value="KAE8259823.1"/>
    <property type="molecule type" value="Genomic_DNA"/>
</dbReference>
<feature type="region of interest" description="Disordered" evidence="11">
    <location>
        <begin position="353"/>
        <end position="392"/>
    </location>
</feature>
<evidence type="ECO:0000256" key="3">
    <source>
        <dbReference type="ARBA" id="ARBA00006702"/>
    </source>
</evidence>
<evidence type="ECO:0000313" key="13">
    <source>
        <dbReference type="EMBL" id="KAE8259823.1"/>
    </source>
</evidence>
<dbReference type="PANTHER" id="PTHR13832">
    <property type="entry name" value="PROTEIN PHOSPHATASE 2C"/>
    <property type="match status" value="1"/>
</dbReference>
<dbReference type="GO" id="GO:0004722">
    <property type="term" value="F:protein serine/threonine phosphatase activity"/>
    <property type="evidence" value="ECO:0007669"/>
    <property type="project" value="UniProtKB-EC"/>
</dbReference>
<dbReference type="EC" id="3.1.3.16" evidence="4"/>
<comment type="caution">
    <text evidence="13">The sequence shown here is derived from an EMBL/GenBank/DDBJ whole genome shotgun (WGS) entry which is preliminary data.</text>
</comment>
<dbReference type="InterPro" id="IPR001932">
    <property type="entry name" value="PPM-type_phosphatase-like_dom"/>
</dbReference>
<evidence type="ECO:0000256" key="4">
    <source>
        <dbReference type="ARBA" id="ARBA00013081"/>
    </source>
</evidence>
<dbReference type="SUPFAM" id="SSF81606">
    <property type="entry name" value="PP2C-like"/>
    <property type="match status" value="1"/>
</dbReference>
<keyword evidence="5" id="KW-0479">Metal-binding</keyword>
<evidence type="ECO:0000256" key="5">
    <source>
        <dbReference type="ARBA" id="ARBA00022723"/>
    </source>
</evidence>
<comment type="similarity">
    <text evidence="3 10">Belongs to the PP2C family.</text>
</comment>
<feature type="region of interest" description="Disordered" evidence="11">
    <location>
        <begin position="451"/>
        <end position="543"/>
    </location>
</feature>
<evidence type="ECO:0000256" key="6">
    <source>
        <dbReference type="ARBA" id="ARBA00022801"/>
    </source>
</evidence>
<feature type="compositionally biased region" description="Acidic residues" evidence="11">
    <location>
        <begin position="453"/>
        <end position="462"/>
    </location>
</feature>
<evidence type="ECO:0000256" key="9">
    <source>
        <dbReference type="ARBA" id="ARBA00048832"/>
    </source>
</evidence>
<keyword evidence="6 10" id="KW-0378">Hydrolase</keyword>
<evidence type="ECO:0000313" key="14">
    <source>
        <dbReference type="Proteomes" id="UP000077521"/>
    </source>
</evidence>
<feature type="compositionally biased region" description="Low complexity" evidence="11">
    <location>
        <begin position="496"/>
        <end position="519"/>
    </location>
</feature>
<evidence type="ECO:0000256" key="7">
    <source>
        <dbReference type="ARBA" id="ARBA00022912"/>
    </source>
</evidence>
<evidence type="ECO:0000256" key="2">
    <source>
        <dbReference type="ARBA" id="ARBA00001946"/>
    </source>
</evidence>
<protein>
    <recommendedName>
        <fullName evidence="4">protein-serine/threonine phosphatase</fullName>
        <ecNumber evidence="4">3.1.3.16</ecNumber>
    </recommendedName>
</protein>
<dbReference type="InterPro" id="IPR036457">
    <property type="entry name" value="PPM-type-like_dom_sf"/>
</dbReference>
<dbReference type="AlphaFoldDB" id="A0A177TKY9"/>
<sequence>MGQTLSEPVTEKHTSADEDSTLLYGISEMQGWRISMEDAHATILKLEGDDEKSKISFFAVYDGHGGSAVAKYAGKTVHGRLANLPQFKSADYESALKRAFLATDEDLREDAAFANDSSGCTAVAALLVPGETSDAARRIIVANAGDSRSVLSLKGEAKPMSYDHKPTNQKETARIVGAGGFVEFGRVNGNLALSRALGDFEFKGNHSLPPEDQAVTADPDVISHSLTGEEEFLVLACDGIFDCLSNQQVVDFVRRGIASGKELTKICEEAMERCLAPDTDLGGVGSDNMTICVVGLLNGRTKEEWYAWVKERVEGKVGWDTPEDIAPVFNSNPGGAAGGLGASLRGALTGGAAGGAGRGAGAQSGGGESEEGGMGGLLGGMRFGQGGGASGQGSGMFSNFGGFGGGEGDDGDSHVINLPAGLAGALSSAGIVLRPSRQPNEDGETVYEARYADEDDSEEEVQEGGASSSDETPVASRFEEVKAGEKEKTNAKEESASASGSTGSADGTAAKASATQAEATKSDAGATEDAKKDDAMAGVESTA</sequence>
<evidence type="ECO:0000256" key="10">
    <source>
        <dbReference type="RuleBase" id="RU003465"/>
    </source>
</evidence>
<dbReference type="Gene3D" id="3.60.40.10">
    <property type="entry name" value="PPM-type phosphatase domain"/>
    <property type="match status" value="1"/>
</dbReference>
<feature type="compositionally biased region" description="Basic and acidic residues" evidence="11">
    <location>
        <begin position="477"/>
        <end position="495"/>
    </location>
</feature>
<keyword evidence="7 10" id="KW-0904">Protein phosphatase</keyword>
<dbReference type="GO" id="GO:0046872">
    <property type="term" value="F:metal ion binding"/>
    <property type="evidence" value="ECO:0007669"/>
    <property type="project" value="UniProtKB-KW"/>
</dbReference>
<evidence type="ECO:0000256" key="1">
    <source>
        <dbReference type="ARBA" id="ARBA00001936"/>
    </source>
</evidence>
<reference evidence="13" key="2">
    <citation type="journal article" date="2019" name="IMA Fungus">
        <title>Genome sequencing and comparison of five Tilletia species to identify candidate genes for the detection of regulated species infecting wheat.</title>
        <authorList>
            <person name="Nguyen H.D.T."/>
            <person name="Sultana T."/>
            <person name="Kesanakurti P."/>
            <person name="Hambleton S."/>
        </authorList>
    </citation>
    <scope>NUCLEOTIDE SEQUENCE</scope>
    <source>
        <strain evidence="13">DAOMC 236416</strain>
    </source>
</reference>
<comment type="cofactor">
    <cofactor evidence="2">
        <name>Mg(2+)</name>
        <dbReference type="ChEBI" id="CHEBI:18420"/>
    </cofactor>
</comment>
<dbReference type="SMART" id="SM00332">
    <property type="entry name" value="PP2Cc"/>
    <property type="match status" value="1"/>
</dbReference>
<dbReference type="InterPro" id="IPR000222">
    <property type="entry name" value="PP2C_BS"/>
</dbReference>
<dbReference type="CDD" id="cd00143">
    <property type="entry name" value="PP2Cc"/>
    <property type="match status" value="1"/>
</dbReference>
<comment type="cofactor">
    <cofactor evidence="1">
        <name>Mn(2+)</name>
        <dbReference type="ChEBI" id="CHEBI:29035"/>
    </cofactor>
</comment>
<accession>A0A177TKY9</accession>
<reference evidence="13" key="1">
    <citation type="submission" date="2016-04" db="EMBL/GenBank/DDBJ databases">
        <authorList>
            <person name="Nguyen H.D."/>
            <person name="Samba Siva P."/>
            <person name="Cullis J."/>
            <person name="Levesque C.A."/>
            <person name="Hambleton S."/>
        </authorList>
    </citation>
    <scope>NUCLEOTIDE SEQUENCE</scope>
    <source>
        <strain evidence="13">DAOMC 236416</strain>
    </source>
</reference>
<keyword evidence="8" id="KW-0464">Manganese</keyword>
<evidence type="ECO:0000256" key="8">
    <source>
        <dbReference type="ARBA" id="ARBA00023211"/>
    </source>
</evidence>
<dbReference type="PROSITE" id="PS51746">
    <property type="entry name" value="PPM_2"/>
    <property type="match status" value="1"/>
</dbReference>
<proteinExistence type="inferred from homology"/>
<dbReference type="PROSITE" id="PS01032">
    <property type="entry name" value="PPM_1"/>
    <property type="match status" value="1"/>
</dbReference>
<evidence type="ECO:0000256" key="11">
    <source>
        <dbReference type="SAM" id="MobiDB-lite"/>
    </source>
</evidence>
<comment type="catalytic activity">
    <reaction evidence="9">
        <text>O-phospho-L-threonyl-[protein] + H2O = L-threonyl-[protein] + phosphate</text>
        <dbReference type="Rhea" id="RHEA:47004"/>
        <dbReference type="Rhea" id="RHEA-COMP:11060"/>
        <dbReference type="Rhea" id="RHEA-COMP:11605"/>
        <dbReference type="ChEBI" id="CHEBI:15377"/>
        <dbReference type="ChEBI" id="CHEBI:30013"/>
        <dbReference type="ChEBI" id="CHEBI:43474"/>
        <dbReference type="ChEBI" id="CHEBI:61977"/>
        <dbReference type="EC" id="3.1.3.16"/>
    </reaction>
    <physiologicalReaction direction="left-to-right" evidence="9">
        <dbReference type="Rhea" id="RHEA:47005"/>
    </physiologicalReaction>
</comment>
<dbReference type="FunFam" id="3.60.40.10:FF:000016">
    <property type="entry name" value="Protein phosphatase 2C"/>
    <property type="match status" value="1"/>
</dbReference>
<keyword evidence="14" id="KW-1185">Reference proteome</keyword>
<dbReference type="Proteomes" id="UP000077521">
    <property type="component" value="Unassembled WGS sequence"/>
</dbReference>
<name>A0A177TKY9_9BASI</name>
<organism evidence="13 14">
    <name type="scientific">Tilletia indica</name>
    <dbReference type="NCBI Taxonomy" id="43049"/>
    <lineage>
        <taxon>Eukaryota</taxon>
        <taxon>Fungi</taxon>
        <taxon>Dikarya</taxon>
        <taxon>Basidiomycota</taxon>
        <taxon>Ustilaginomycotina</taxon>
        <taxon>Exobasidiomycetes</taxon>
        <taxon>Tilletiales</taxon>
        <taxon>Tilletiaceae</taxon>
        <taxon>Tilletia</taxon>
    </lineage>
</organism>